<dbReference type="EMBL" id="CM032190">
    <property type="protein sequence ID" value="KAG7086239.1"/>
    <property type="molecule type" value="Genomic_DNA"/>
</dbReference>
<dbReference type="GeneID" id="66071286"/>
<dbReference type="OrthoDB" id="3034539at2759"/>
<dbReference type="Proteomes" id="UP001049176">
    <property type="component" value="Chromosome 10"/>
</dbReference>
<dbReference type="Gene3D" id="3.90.175.10">
    <property type="entry name" value="Diphtheria Toxin, domain 1"/>
    <property type="match status" value="1"/>
</dbReference>
<feature type="signal peptide" evidence="2">
    <location>
        <begin position="1"/>
        <end position="22"/>
    </location>
</feature>
<feature type="chain" id="PRO_5040467860" evidence="2">
    <location>
        <begin position="23"/>
        <end position="505"/>
    </location>
</feature>
<dbReference type="KEGG" id="more:E1B28_002210"/>
<proteinExistence type="predicted"/>
<accession>A0A9P7UNQ4</accession>
<dbReference type="SUPFAM" id="SSF56399">
    <property type="entry name" value="ADP-ribosylation"/>
    <property type="match status" value="1"/>
</dbReference>
<keyword evidence="2" id="KW-0732">Signal</keyword>
<comment type="caution">
    <text evidence="3">The sequence shown here is derived from an EMBL/GenBank/DDBJ whole genome shotgun (WGS) entry which is preliminary data.</text>
</comment>
<gene>
    <name evidence="3" type="ORF">E1B28_002210</name>
</gene>
<dbReference type="RefSeq" id="XP_043002710.1">
    <property type="nucleotide sequence ID" value="XM_043159111.1"/>
</dbReference>
<feature type="region of interest" description="Disordered" evidence="1">
    <location>
        <begin position="482"/>
        <end position="505"/>
    </location>
</feature>
<feature type="compositionally biased region" description="Low complexity" evidence="1">
    <location>
        <begin position="36"/>
        <end position="188"/>
    </location>
</feature>
<keyword evidence="4" id="KW-1185">Reference proteome</keyword>
<organism evidence="3 4">
    <name type="scientific">Marasmius oreades</name>
    <name type="common">fairy-ring Marasmius</name>
    <dbReference type="NCBI Taxonomy" id="181124"/>
    <lineage>
        <taxon>Eukaryota</taxon>
        <taxon>Fungi</taxon>
        <taxon>Dikarya</taxon>
        <taxon>Basidiomycota</taxon>
        <taxon>Agaricomycotina</taxon>
        <taxon>Agaricomycetes</taxon>
        <taxon>Agaricomycetidae</taxon>
        <taxon>Agaricales</taxon>
        <taxon>Marasmiineae</taxon>
        <taxon>Marasmiaceae</taxon>
        <taxon>Marasmius</taxon>
    </lineage>
</organism>
<feature type="compositionally biased region" description="Low complexity" evidence="1">
    <location>
        <begin position="223"/>
        <end position="245"/>
    </location>
</feature>
<reference evidence="3" key="1">
    <citation type="journal article" date="2021" name="Genome Biol. Evol.">
        <title>The assembled and annotated genome of the fairy-ring fungus Marasmius oreades.</title>
        <authorList>
            <person name="Hiltunen M."/>
            <person name="Ament-Velasquez S.L."/>
            <person name="Johannesson H."/>
        </authorList>
    </citation>
    <scope>NUCLEOTIDE SEQUENCE</scope>
    <source>
        <strain evidence="3">03SP1</strain>
    </source>
</reference>
<name>A0A9P7UNQ4_9AGAR</name>
<protein>
    <submittedName>
        <fullName evidence="3">Uncharacterized protein</fullName>
    </submittedName>
</protein>
<sequence length="505" mass="52616">MRSFKSWVFLIILLCLTDFARSLPTPAKAAKKTVAKKPAAMKKPATAKKLAVPVKSAASAKKPVAPKKPAAPVKKPAAKQPAAKKPTTPAKPTTVVKKPTPAAKKPATTIKKPTAKPVTPIKSAANNSAAKKPPTSPVKPVVPAKPVTVIKKPAAPAKPATAAKKPATTAKKPTTAKPATPAGTKPVANNAGKKPATPTAKPASGSKKLATPAKSATPSKGSATPAKPSNSAAKKPANSTANACPAPKPDKATTATKAKKKARELIEAVVDLFRRDTFEFVGFHGTNGENGNIYMNAAKTKGTIVTPFKFNGNDGELGGGLYITDDFTTAHSFADTSANNRKADAKKKGCPLQATDDAGKGVVCKVEAKSSSNFRNLAKLWIPPDEIARPIPGIGNDPKKLAQQETRIRGAGANPFNALRFSVLSKANPKDPKIGNQFMLPPGAFGDFIIRQCVPTTAGKPSGTKEFPAFNFRNQDADWNIAGDPFGELDSTQEGDITDANKPRP</sequence>
<evidence type="ECO:0000313" key="4">
    <source>
        <dbReference type="Proteomes" id="UP001049176"/>
    </source>
</evidence>
<dbReference type="AlphaFoldDB" id="A0A9P7UNQ4"/>
<evidence type="ECO:0000313" key="3">
    <source>
        <dbReference type="EMBL" id="KAG7086239.1"/>
    </source>
</evidence>
<evidence type="ECO:0000256" key="2">
    <source>
        <dbReference type="SAM" id="SignalP"/>
    </source>
</evidence>
<feature type="region of interest" description="Disordered" evidence="1">
    <location>
        <begin position="34"/>
        <end position="258"/>
    </location>
</feature>
<evidence type="ECO:0000256" key="1">
    <source>
        <dbReference type="SAM" id="MobiDB-lite"/>
    </source>
</evidence>